<comment type="caution">
    <text evidence="10">The sequence shown here is derived from an EMBL/GenBank/DDBJ whole genome shotgun (WGS) entry which is preliminary data.</text>
</comment>
<dbReference type="Gene3D" id="3.30.565.10">
    <property type="entry name" value="Histidine kinase-like ATPase, C-terminal domain"/>
    <property type="match status" value="1"/>
</dbReference>
<evidence type="ECO:0000256" key="5">
    <source>
        <dbReference type="ARBA" id="ARBA00022741"/>
    </source>
</evidence>
<keyword evidence="4" id="KW-0808">Transferase</keyword>
<dbReference type="Pfam" id="PF02518">
    <property type="entry name" value="HATPase_c"/>
    <property type="match status" value="1"/>
</dbReference>
<dbReference type="SUPFAM" id="SSF55874">
    <property type="entry name" value="ATPase domain of HSP90 chaperone/DNA topoisomerase II/histidine kinase"/>
    <property type="match status" value="1"/>
</dbReference>
<keyword evidence="5" id="KW-0547">Nucleotide-binding</keyword>
<dbReference type="PANTHER" id="PTHR41523:SF8">
    <property type="entry name" value="ETHYLENE RESPONSE SENSOR PROTEIN"/>
    <property type="match status" value="1"/>
</dbReference>
<evidence type="ECO:0000259" key="9">
    <source>
        <dbReference type="PROSITE" id="PS50109"/>
    </source>
</evidence>
<proteinExistence type="predicted"/>
<organism evidence="10 11">
    <name type="scientific">Lysinibacillus xylanilyticus</name>
    <dbReference type="NCBI Taxonomy" id="582475"/>
    <lineage>
        <taxon>Bacteria</taxon>
        <taxon>Bacillati</taxon>
        <taxon>Bacillota</taxon>
        <taxon>Bacilli</taxon>
        <taxon>Bacillales</taxon>
        <taxon>Bacillaceae</taxon>
        <taxon>Lysinibacillus</taxon>
    </lineage>
</organism>
<dbReference type="InterPro" id="IPR036890">
    <property type="entry name" value="HATPase_C_sf"/>
</dbReference>
<evidence type="ECO:0000256" key="1">
    <source>
        <dbReference type="ARBA" id="ARBA00000085"/>
    </source>
</evidence>
<protein>
    <recommendedName>
        <fullName evidence="2">histidine kinase</fullName>
        <ecNumber evidence="2">2.7.13.3</ecNumber>
    </recommendedName>
</protein>
<dbReference type="RefSeq" id="WP_100544673.1">
    <property type="nucleotide sequence ID" value="NZ_CP158849.1"/>
</dbReference>
<dbReference type="PANTHER" id="PTHR41523">
    <property type="entry name" value="TWO-COMPONENT SYSTEM SENSOR PROTEIN"/>
    <property type="match status" value="1"/>
</dbReference>
<dbReference type="Pfam" id="PF07568">
    <property type="entry name" value="HisKA_2"/>
    <property type="match status" value="1"/>
</dbReference>
<comment type="catalytic activity">
    <reaction evidence="1">
        <text>ATP + protein L-histidine = ADP + protein N-phospho-L-histidine.</text>
        <dbReference type="EC" id="2.7.13.3"/>
    </reaction>
</comment>
<dbReference type="Pfam" id="PF12282">
    <property type="entry name" value="GAF_PdtaS"/>
    <property type="match status" value="1"/>
</dbReference>
<evidence type="ECO:0000256" key="3">
    <source>
        <dbReference type="ARBA" id="ARBA00022553"/>
    </source>
</evidence>
<keyword evidence="7" id="KW-0067">ATP-binding</keyword>
<dbReference type="STRING" id="582475.ACZ11_13830"/>
<gene>
    <name evidence="10" type="ORF">CWD94_20480</name>
</gene>
<dbReference type="EMBL" id="PHQY01000662">
    <property type="protein sequence ID" value="PJO41903.1"/>
    <property type="molecule type" value="Genomic_DNA"/>
</dbReference>
<dbReference type="InterPro" id="IPR022066">
    <property type="entry name" value="PdtaS_GAF"/>
</dbReference>
<evidence type="ECO:0000313" key="10">
    <source>
        <dbReference type="EMBL" id="PJO41903.1"/>
    </source>
</evidence>
<dbReference type="SMART" id="SM00387">
    <property type="entry name" value="HATPase_c"/>
    <property type="match status" value="1"/>
</dbReference>
<dbReference type="InterPro" id="IPR005467">
    <property type="entry name" value="His_kinase_dom"/>
</dbReference>
<name>A0A2M9Q1F2_9BACI</name>
<dbReference type="InterPro" id="IPR003594">
    <property type="entry name" value="HATPase_dom"/>
</dbReference>
<sequence>MMGILDLKRFTSLSNEQCEIILGVAKNLQVIADLSQADIFIDCLLEVDNASFVVAEAKPTNIASLYKKSMLGQIAYEEMEPGVLFSLKTGKPLFGSRGITEERGIMQQDIVPINDQHGETIAVLIKERDISQVVQNERNIEQLMKATNNEEKQRVFQAIVVQEIHHRVKNNLQVISSLLRLQMQRTHSEEVSEVFHDSISRISSMALVHDYLAQRGIEEADIKVLIQQISTLLVSSSIIPGQHITVSVEGESVFCSSDQATAIALIVNELVQNSIKHAFPSQNYGKIDINLRRRKQMVTITVTDDGCGIGDSFSLDDTSSLGLHLVEMLVEERLQGVLSFPVYEKGAKVLITFPIVSEATATIMPRHN</sequence>
<dbReference type="Proteomes" id="UP000232101">
    <property type="component" value="Unassembled WGS sequence"/>
</dbReference>
<evidence type="ECO:0000256" key="2">
    <source>
        <dbReference type="ARBA" id="ARBA00012438"/>
    </source>
</evidence>
<dbReference type="InterPro" id="IPR038424">
    <property type="entry name" value="H_kinase_PdtaS_GAF_sf"/>
</dbReference>
<dbReference type="GO" id="GO:0004673">
    <property type="term" value="F:protein histidine kinase activity"/>
    <property type="evidence" value="ECO:0007669"/>
    <property type="project" value="UniProtKB-EC"/>
</dbReference>
<evidence type="ECO:0000313" key="11">
    <source>
        <dbReference type="Proteomes" id="UP000232101"/>
    </source>
</evidence>
<dbReference type="GO" id="GO:0005524">
    <property type="term" value="F:ATP binding"/>
    <property type="evidence" value="ECO:0007669"/>
    <property type="project" value="UniProtKB-KW"/>
</dbReference>
<dbReference type="InterPro" id="IPR011495">
    <property type="entry name" value="Sig_transdc_His_kin_sub2_dim/P"/>
</dbReference>
<evidence type="ECO:0000256" key="7">
    <source>
        <dbReference type="ARBA" id="ARBA00022840"/>
    </source>
</evidence>
<dbReference type="Gene3D" id="3.30.450.280">
    <property type="entry name" value="GAF domain"/>
    <property type="match status" value="1"/>
</dbReference>
<dbReference type="PROSITE" id="PS50109">
    <property type="entry name" value="HIS_KIN"/>
    <property type="match status" value="1"/>
</dbReference>
<keyword evidence="3" id="KW-0597">Phosphoprotein</keyword>
<dbReference type="EC" id="2.7.13.3" evidence="2"/>
<dbReference type="AlphaFoldDB" id="A0A2M9Q1F2"/>
<keyword evidence="6" id="KW-0418">Kinase</keyword>
<feature type="domain" description="Histidine kinase" evidence="9">
    <location>
        <begin position="163"/>
        <end position="357"/>
    </location>
</feature>
<accession>A0A2M9Q1F2</accession>
<evidence type="ECO:0000256" key="8">
    <source>
        <dbReference type="ARBA" id="ARBA00023012"/>
    </source>
</evidence>
<keyword evidence="8" id="KW-0902">Two-component regulatory system</keyword>
<evidence type="ECO:0000256" key="4">
    <source>
        <dbReference type="ARBA" id="ARBA00022679"/>
    </source>
</evidence>
<dbReference type="GO" id="GO:0000160">
    <property type="term" value="P:phosphorelay signal transduction system"/>
    <property type="evidence" value="ECO:0007669"/>
    <property type="project" value="UniProtKB-KW"/>
</dbReference>
<reference evidence="10 11" key="1">
    <citation type="submission" date="2017-11" db="EMBL/GenBank/DDBJ databases">
        <title>Bacterial isolate from king chilli rhizosphere.</title>
        <authorList>
            <person name="Takhelmayum P."/>
            <person name="Sarangthem I."/>
        </authorList>
    </citation>
    <scope>NUCLEOTIDE SEQUENCE [LARGE SCALE GENOMIC DNA]</scope>
    <source>
        <strain evidence="11">t26</strain>
    </source>
</reference>
<evidence type="ECO:0000256" key="6">
    <source>
        <dbReference type="ARBA" id="ARBA00022777"/>
    </source>
</evidence>